<proteinExistence type="predicted"/>
<dbReference type="EMBL" id="CYXT01000010">
    <property type="protein sequence ID" value="CUM93669.1"/>
    <property type="molecule type" value="Genomic_DNA"/>
</dbReference>
<feature type="transmembrane region" description="Helical" evidence="1">
    <location>
        <begin position="74"/>
        <end position="94"/>
    </location>
</feature>
<feature type="transmembrane region" description="Helical" evidence="1">
    <location>
        <begin position="159"/>
        <end position="178"/>
    </location>
</feature>
<feature type="transmembrane region" description="Helical" evidence="1">
    <location>
        <begin position="185"/>
        <end position="206"/>
    </location>
</feature>
<dbReference type="AlphaFoldDB" id="A0A173SV98"/>
<name>A0A173SV98_ANAHA</name>
<feature type="transmembrane region" description="Helical" evidence="1">
    <location>
        <begin position="21"/>
        <end position="39"/>
    </location>
</feature>
<dbReference type="Proteomes" id="UP000095598">
    <property type="component" value="Unassembled WGS sequence"/>
</dbReference>
<gene>
    <name evidence="2" type="ORF">ERS852425_01559</name>
</gene>
<feature type="transmembrane region" description="Helical" evidence="1">
    <location>
        <begin position="229"/>
        <end position="251"/>
    </location>
</feature>
<dbReference type="GO" id="GO:0140359">
    <property type="term" value="F:ABC-type transporter activity"/>
    <property type="evidence" value="ECO:0007669"/>
    <property type="project" value="InterPro"/>
</dbReference>
<organism evidence="2 3">
    <name type="scientific">Anaerostipes hadrus</name>
    <dbReference type="NCBI Taxonomy" id="649756"/>
    <lineage>
        <taxon>Bacteria</taxon>
        <taxon>Bacillati</taxon>
        <taxon>Bacillota</taxon>
        <taxon>Clostridia</taxon>
        <taxon>Lachnospirales</taxon>
        <taxon>Lachnospiraceae</taxon>
        <taxon>Anaerostipes</taxon>
    </lineage>
</organism>
<keyword evidence="1" id="KW-1133">Transmembrane helix</keyword>
<evidence type="ECO:0000313" key="2">
    <source>
        <dbReference type="EMBL" id="CUM93669.1"/>
    </source>
</evidence>
<evidence type="ECO:0000256" key="1">
    <source>
        <dbReference type="SAM" id="Phobius"/>
    </source>
</evidence>
<accession>A0A173SV98</accession>
<evidence type="ECO:0000313" key="3">
    <source>
        <dbReference type="Proteomes" id="UP000095598"/>
    </source>
</evidence>
<feature type="transmembrane region" description="Helical" evidence="1">
    <location>
        <begin position="115"/>
        <end position="139"/>
    </location>
</feature>
<dbReference type="RefSeq" id="WP_008393110.1">
    <property type="nucleotide sequence ID" value="NC_021016.1"/>
</dbReference>
<dbReference type="GO" id="GO:0005886">
    <property type="term" value="C:plasma membrane"/>
    <property type="evidence" value="ECO:0007669"/>
    <property type="project" value="UniProtKB-SubCell"/>
</dbReference>
<dbReference type="Pfam" id="PF12679">
    <property type="entry name" value="ABC2_membrane_2"/>
    <property type="match status" value="1"/>
</dbReference>
<keyword evidence="1" id="KW-0812">Transmembrane</keyword>
<sequence>MKSFIAFLKKEVFECIRSGELTFFCILFLIFGIMNPAIAKLTPWMLETLSDSLAEQGMMVTEVTVNALTSWTQFFKNIPIALIVFVFLYSGIFTKEYETNTLILILTKGLSRYKVVFAKFFVMFTMWTIGYLLCFAVTYGYNAFFWDNSIAVGLLPAMVHWWLFGVWIIGLIVLFSVLVKSYTGVLLGTGGSVLGVYLISFFPKAWKYTPTTLMESASLLIGTKSIEDYGIAVLITILLVVICLIVSITVMNRKQL</sequence>
<protein>
    <submittedName>
        <fullName evidence="2">ABC-type transport system involved in multi-copper enzyme maturation, permease component</fullName>
    </submittedName>
</protein>
<keyword evidence="1" id="KW-0472">Membrane</keyword>
<reference evidence="2 3" key="1">
    <citation type="submission" date="2015-09" db="EMBL/GenBank/DDBJ databases">
        <authorList>
            <consortium name="Pathogen Informatics"/>
        </authorList>
    </citation>
    <scope>NUCLEOTIDE SEQUENCE [LARGE SCALE GENOMIC DNA]</scope>
    <source>
        <strain evidence="2 3">2789STDY5608868</strain>
    </source>
</reference>